<comment type="similarity">
    <text evidence="2">Belongs to the APC3/CDC27 family.</text>
</comment>
<keyword evidence="1" id="KW-0802">TPR repeat</keyword>
<dbReference type="EMBL" id="KN839846">
    <property type="protein sequence ID" value="KIJ64560.1"/>
    <property type="molecule type" value="Genomic_DNA"/>
</dbReference>
<dbReference type="InterPro" id="IPR019734">
    <property type="entry name" value="TPR_rpt"/>
</dbReference>
<gene>
    <name evidence="5" type="ORF">HYDPIDRAFT_28497</name>
</gene>
<evidence type="ECO:0000313" key="6">
    <source>
        <dbReference type="Proteomes" id="UP000053820"/>
    </source>
</evidence>
<keyword evidence="6" id="KW-1185">Reference proteome</keyword>
<dbReference type="SUPFAM" id="SSF48452">
    <property type="entry name" value="TPR-like"/>
    <property type="match status" value="1"/>
</dbReference>
<dbReference type="InterPro" id="IPR024983">
    <property type="entry name" value="CHAT_dom"/>
</dbReference>
<dbReference type="HOGENOM" id="CLU_001305_0_1_1"/>
<feature type="region of interest" description="Disordered" evidence="3">
    <location>
        <begin position="1"/>
        <end position="49"/>
    </location>
</feature>
<protein>
    <recommendedName>
        <fullName evidence="4">CHAT domain-containing protein</fullName>
    </recommendedName>
</protein>
<dbReference type="SMART" id="SM00028">
    <property type="entry name" value="TPR"/>
    <property type="match status" value="6"/>
</dbReference>
<dbReference type="GO" id="GO:0005680">
    <property type="term" value="C:anaphase-promoting complex"/>
    <property type="evidence" value="ECO:0007669"/>
    <property type="project" value="UniProtKB-ARBA"/>
</dbReference>
<dbReference type="Pfam" id="PF12770">
    <property type="entry name" value="CHAT"/>
    <property type="match status" value="1"/>
</dbReference>
<dbReference type="PANTHER" id="PTHR12558">
    <property type="entry name" value="CELL DIVISION CYCLE 16,23,27"/>
    <property type="match status" value="1"/>
</dbReference>
<proteinExistence type="inferred from homology"/>
<dbReference type="SUPFAM" id="SSF81901">
    <property type="entry name" value="HCP-like"/>
    <property type="match status" value="1"/>
</dbReference>
<feature type="compositionally biased region" description="Low complexity" evidence="3">
    <location>
        <begin position="29"/>
        <end position="41"/>
    </location>
</feature>
<dbReference type="Proteomes" id="UP000053820">
    <property type="component" value="Unassembled WGS sequence"/>
</dbReference>
<dbReference type="InterPro" id="IPR011990">
    <property type="entry name" value="TPR-like_helical_dom_sf"/>
</dbReference>
<dbReference type="AlphaFoldDB" id="A0A0C9W146"/>
<evidence type="ECO:0000256" key="1">
    <source>
        <dbReference type="ARBA" id="ARBA00022803"/>
    </source>
</evidence>
<dbReference type="Gene3D" id="1.25.40.10">
    <property type="entry name" value="Tetratricopeptide repeat domain"/>
    <property type="match status" value="3"/>
</dbReference>
<reference evidence="5 6" key="1">
    <citation type="submission" date="2014-04" db="EMBL/GenBank/DDBJ databases">
        <title>Evolutionary Origins and Diversification of the Mycorrhizal Mutualists.</title>
        <authorList>
            <consortium name="DOE Joint Genome Institute"/>
            <consortium name="Mycorrhizal Genomics Consortium"/>
            <person name="Kohler A."/>
            <person name="Kuo A."/>
            <person name="Nagy L.G."/>
            <person name="Floudas D."/>
            <person name="Copeland A."/>
            <person name="Barry K.W."/>
            <person name="Cichocki N."/>
            <person name="Veneault-Fourrey C."/>
            <person name="LaButti K."/>
            <person name="Lindquist E.A."/>
            <person name="Lipzen A."/>
            <person name="Lundell T."/>
            <person name="Morin E."/>
            <person name="Murat C."/>
            <person name="Riley R."/>
            <person name="Ohm R."/>
            <person name="Sun H."/>
            <person name="Tunlid A."/>
            <person name="Henrissat B."/>
            <person name="Grigoriev I.V."/>
            <person name="Hibbett D.S."/>
            <person name="Martin F."/>
        </authorList>
    </citation>
    <scope>NUCLEOTIDE SEQUENCE [LARGE SCALE GENOMIC DNA]</scope>
    <source>
        <strain evidence="5 6">MD-312</strain>
    </source>
</reference>
<evidence type="ECO:0000259" key="4">
    <source>
        <dbReference type="Pfam" id="PF12770"/>
    </source>
</evidence>
<dbReference type="OrthoDB" id="9991317at2759"/>
<organism evidence="5 6">
    <name type="scientific">Hydnomerulius pinastri MD-312</name>
    <dbReference type="NCBI Taxonomy" id="994086"/>
    <lineage>
        <taxon>Eukaryota</taxon>
        <taxon>Fungi</taxon>
        <taxon>Dikarya</taxon>
        <taxon>Basidiomycota</taxon>
        <taxon>Agaricomycotina</taxon>
        <taxon>Agaricomycetes</taxon>
        <taxon>Agaricomycetidae</taxon>
        <taxon>Boletales</taxon>
        <taxon>Boletales incertae sedis</taxon>
        <taxon>Leucogyrophana</taxon>
    </lineage>
</organism>
<evidence type="ECO:0000256" key="3">
    <source>
        <dbReference type="SAM" id="MobiDB-lite"/>
    </source>
</evidence>
<evidence type="ECO:0000313" key="5">
    <source>
        <dbReference type="EMBL" id="KIJ64560.1"/>
    </source>
</evidence>
<dbReference type="PANTHER" id="PTHR12558:SF13">
    <property type="entry name" value="CELL DIVISION CYCLE PROTEIN 27 HOMOLOG"/>
    <property type="match status" value="1"/>
</dbReference>
<accession>A0A0C9W146</accession>
<feature type="domain" description="CHAT" evidence="4">
    <location>
        <begin position="892"/>
        <end position="1127"/>
    </location>
</feature>
<evidence type="ECO:0000256" key="2">
    <source>
        <dbReference type="ARBA" id="ARBA00038210"/>
    </source>
</evidence>
<name>A0A0C9W146_9AGAM</name>
<sequence length="1144" mass="127186">MSNPRSDLISSPPTDDISQSSPETVANHPSTSTSAPPISAPGSNPVHSDEQTFDSLIALGDEQYDLYRQHPDATVLDLAIKHYRAAFDIGPSSGSTVDRIQPFFRLYHALLSRAQKAGGFDDRIVADGYIEKAIKFCPRDHHLWPVLLTLQATSYYQRSSRNGALADLELAISTYQDALAAFPERHPQRGHAQLEYALALQTRYTKLKGMDDLDLAIKQFQETLETCPADLLVAARKSLAFAVDLRYRERQDREDLDLAIRYYASVVDLLPPAQLDSLVVSMGYAVALRTRFRHKALMDDLSLAIQHFGTVVQRCPAGHLHHAKALVFYAELMIVRSEQRESLEDIELAISYLRKAVEVRSEGDLSRPSLLGYLGYALLTRFIHAGDAGDLEQAIELCYEAVSLHSSSNDEGRPHNLTILATTLYTRYQLQGDRTDVHKARTHFQAALDLCPENHPDRPGVLNSYARLLGGVSSEDGSNPDDLELCIQYFHEALAICFEPSRSAICTNLATVLLRRFRKQSDIADLDLAATLCETALKLRPEGHPHRPTTFLIHAKIMIARFTPNSPLADVKAALDTLDAARIAFPPSHPLLIETYQELSAAYLHQHSVTNESRDLDEAFDYRKKATEYSSGGSLSQFRAAMRWVEGAEKFGHPSVLLAYQTAIRLLDLHLVLKPSVGLRHDIIKKDALTVCADATSCALRNNDVVNAVEMFEQSRGLFWTHMSRLRTPLDKLRSTGELDQKLADEFESLSHQLEMPVSLTDDGPEGQRYRRLQRSWNATVDKIRAVEGFDHFLLPPSYDDLRAAACEGPVIILNASRHSCDAIVVLAHGAPVHIPFPEDSFMKILEMSSEFQTLMKLSRNNSPDSTLIERRLAGVLRHLWDNIVCDVVRVLEQQVPKNSRIWWCPTGVFTSLPLHAAGPYRANQPSLSDIYVSSYTPTLSALIRSRDRRDALPAEAKGYAGLETINHELELVRKLIPSGIRVTELSNVTATRGAALAALKTHSYAHLACHGMQEPDQPFDSHFAMFDGPLSLLDIVQTNLGQETEFAFLSACQTATGDKDAPDEVIHLAAALQFSGIRNVVGTMWSVDDSVVSHLIEAFYRFMIIADGGFDSSRAARALRAATRSVGDKVPFDQRIVFIHIGA</sequence>
<feature type="compositionally biased region" description="Polar residues" evidence="3">
    <location>
        <begin position="1"/>
        <end position="28"/>
    </location>
</feature>